<feature type="domain" description="HipA N-terminal subdomain 1" evidence="5">
    <location>
        <begin position="7"/>
        <end position="104"/>
    </location>
</feature>
<dbReference type="InterPro" id="IPR052028">
    <property type="entry name" value="HipA_Ser/Thr_kinase"/>
</dbReference>
<dbReference type="KEGG" id="sgp:SpiGrapes_1724"/>
<reference evidence="6 7" key="1">
    <citation type="submission" date="2011-11" db="EMBL/GenBank/DDBJ databases">
        <title>Complete sequence of Spirochaeta sp. grapes.</title>
        <authorList>
            <consortium name="US DOE Joint Genome Institute"/>
            <person name="Lucas S."/>
            <person name="Han J."/>
            <person name="Lapidus A."/>
            <person name="Cheng J.-F."/>
            <person name="Goodwin L."/>
            <person name="Pitluck S."/>
            <person name="Peters L."/>
            <person name="Ovchinnikova G."/>
            <person name="Munk A.C."/>
            <person name="Detter J.C."/>
            <person name="Han C."/>
            <person name="Tapia R."/>
            <person name="Land M."/>
            <person name="Hauser L."/>
            <person name="Kyrpides N."/>
            <person name="Ivanova N."/>
            <person name="Pagani I."/>
            <person name="Ritalahtilisa K."/>
            <person name="Loeffler F."/>
            <person name="Woyke T."/>
        </authorList>
    </citation>
    <scope>NUCLEOTIDE SEQUENCE [LARGE SCALE GENOMIC DNA]</scope>
    <source>
        <strain evidence="7">ATCC BAA-1885 / DSM 22778 / Grapes</strain>
    </source>
</reference>
<protein>
    <submittedName>
        <fullName evidence="6">HipA domain-containing protein</fullName>
    </submittedName>
</protein>
<dbReference type="Pfam" id="PF07804">
    <property type="entry name" value="HipA_C"/>
    <property type="match status" value="1"/>
</dbReference>
<evidence type="ECO:0000259" key="5">
    <source>
        <dbReference type="Pfam" id="PF13657"/>
    </source>
</evidence>
<evidence type="ECO:0000313" key="6">
    <source>
        <dbReference type="EMBL" id="AEV29522.1"/>
    </source>
</evidence>
<evidence type="ECO:0000256" key="3">
    <source>
        <dbReference type="ARBA" id="ARBA00022777"/>
    </source>
</evidence>
<dbReference type="HOGENOM" id="CLU_030167_2_1_12"/>
<evidence type="ECO:0000259" key="4">
    <source>
        <dbReference type="Pfam" id="PF07804"/>
    </source>
</evidence>
<evidence type="ECO:0000256" key="1">
    <source>
        <dbReference type="ARBA" id="ARBA00010164"/>
    </source>
</evidence>
<dbReference type="eggNOG" id="COG3550">
    <property type="taxonomic scope" value="Bacteria"/>
</dbReference>
<organism evidence="6 7">
    <name type="scientific">Sphaerochaeta pleomorpha (strain ATCC BAA-1885 / DSM 22778 / Grapes)</name>
    <dbReference type="NCBI Taxonomy" id="158190"/>
    <lineage>
        <taxon>Bacteria</taxon>
        <taxon>Pseudomonadati</taxon>
        <taxon>Spirochaetota</taxon>
        <taxon>Spirochaetia</taxon>
        <taxon>Spirochaetales</taxon>
        <taxon>Sphaerochaetaceae</taxon>
        <taxon>Sphaerochaeta</taxon>
    </lineage>
</organism>
<dbReference type="OrthoDB" id="9805913at2"/>
<dbReference type="InterPro" id="IPR012893">
    <property type="entry name" value="HipA-like_C"/>
</dbReference>
<dbReference type="Pfam" id="PF13657">
    <property type="entry name" value="Couple_hipA"/>
    <property type="match status" value="1"/>
</dbReference>
<dbReference type="EMBL" id="CP003155">
    <property type="protein sequence ID" value="AEV29522.1"/>
    <property type="molecule type" value="Genomic_DNA"/>
</dbReference>
<name>G8QX18_SPHPG</name>
<dbReference type="STRING" id="158190.SpiGrapes_1724"/>
<dbReference type="NCBIfam" id="TIGR03071">
    <property type="entry name" value="couple_hipA"/>
    <property type="match status" value="1"/>
</dbReference>
<sequence>MHKNLFVYMNGLFVGTWEQTPSLLQSFTYDQTWLHNPKGRAISLSLPLSEITYKGKVVASFFENLLPESEAVRRKLQNRFKTSSIRAFELLEEIGRDCVGALQIVPKPMDKTSLTQKIEGTLVKEHEIAHILRKIQGLESNNSTISATDFRISVSGAQEKTAFLRYQGQWMIPKGVTPTTHIFKLPIGKIQDFIDFSDSIENEWLSNHIAGYFGMPVCNSTIQSFEEQKVLVVERFDREWSQDQKQLIRLPQEDLCQALGCSPDQKYQSDGGPGILEIMKLLQGSNRAEEDRDLFFKSQVLSYLMAAPDAHAKNFSLALGRRGSFRLTPFYDIMSAYPLFKKTSSSLDPKKLTLAMGVYGKSIHYRWDSITRRYWLETGLRAGLSSDRVERILEGIVNQVPTVIDMVYKNLPSEFPNYIADSICEGMEKTAQNLTK</sequence>
<comment type="similarity">
    <text evidence="1">Belongs to the HipA Ser/Thr kinase family.</text>
</comment>
<dbReference type="RefSeq" id="WP_014270365.1">
    <property type="nucleotide sequence ID" value="NC_016633.1"/>
</dbReference>
<keyword evidence="2" id="KW-0808">Transferase</keyword>
<accession>G8QX18</accession>
<feature type="domain" description="HipA-like C-terminal" evidence="4">
    <location>
        <begin position="152"/>
        <end position="402"/>
    </location>
</feature>
<dbReference type="GO" id="GO:0005829">
    <property type="term" value="C:cytosol"/>
    <property type="evidence" value="ECO:0007669"/>
    <property type="project" value="TreeGrafter"/>
</dbReference>
<proteinExistence type="inferred from homology"/>
<dbReference type="PANTHER" id="PTHR37419">
    <property type="entry name" value="SERINE/THREONINE-PROTEIN KINASE TOXIN HIPA"/>
    <property type="match status" value="1"/>
</dbReference>
<dbReference type="GO" id="GO:0004674">
    <property type="term" value="F:protein serine/threonine kinase activity"/>
    <property type="evidence" value="ECO:0007669"/>
    <property type="project" value="TreeGrafter"/>
</dbReference>
<gene>
    <name evidence="6" type="ordered locus">SpiGrapes_1724</name>
</gene>
<evidence type="ECO:0000256" key="2">
    <source>
        <dbReference type="ARBA" id="ARBA00022679"/>
    </source>
</evidence>
<dbReference type="CDD" id="cd17808">
    <property type="entry name" value="HipA_Ec_like"/>
    <property type="match status" value="1"/>
</dbReference>
<keyword evidence="3" id="KW-0418">Kinase</keyword>
<dbReference type="InterPro" id="IPR017508">
    <property type="entry name" value="HipA_N1"/>
</dbReference>
<keyword evidence="7" id="KW-1185">Reference proteome</keyword>
<dbReference type="PANTHER" id="PTHR37419:SF1">
    <property type="entry name" value="SERINE_THREONINE-PROTEIN KINASE TOXIN HIPA"/>
    <property type="match status" value="1"/>
</dbReference>
<dbReference type="AlphaFoldDB" id="G8QX18"/>
<evidence type="ECO:0000313" key="7">
    <source>
        <dbReference type="Proteomes" id="UP000005632"/>
    </source>
</evidence>
<dbReference type="Proteomes" id="UP000005632">
    <property type="component" value="Chromosome"/>
</dbReference>